<dbReference type="InterPro" id="IPR039425">
    <property type="entry name" value="RNA_pol_sigma-70-like"/>
</dbReference>
<dbReference type="PANTHER" id="PTHR43133">
    <property type="entry name" value="RNA POLYMERASE ECF-TYPE SIGMA FACTO"/>
    <property type="match status" value="1"/>
</dbReference>
<comment type="similarity">
    <text evidence="1">Belongs to the sigma-70 factor family. ECF subfamily.</text>
</comment>
<feature type="domain" description="RNA polymerase sigma-70 region 2" evidence="5">
    <location>
        <begin position="21"/>
        <end position="87"/>
    </location>
</feature>
<proteinExistence type="inferred from homology"/>
<protein>
    <recommendedName>
        <fullName evidence="8">RNA polymerase sigma factor</fullName>
    </recommendedName>
</protein>
<dbReference type="InterPro" id="IPR007627">
    <property type="entry name" value="RNA_pol_sigma70_r2"/>
</dbReference>
<evidence type="ECO:0008006" key="8">
    <source>
        <dbReference type="Google" id="ProtNLM"/>
    </source>
</evidence>
<dbReference type="InterPro" id="IPR014284">
    <property type="entry name" value="RNA_pol_sigma-70_dom"/>
</dbReference>
<evidence type="ECO:0000256" key="3">
    <source>
        <dbReference type="ARBA" id="ARBA00023082"/>
    </source>
</evidence>
<dbReference type="Gene3D" id="1.10.1740.10">
    <property type="match status" value="1"/>
</dbReference>
<dbReference type="PANTHER" id="PTHR43133:SF25">
    <property type="entry name" value="RNA POLYMERASE SIGMA FACTOR RFAY-RELATED"/>
    <property type="match status" value="1"/>
</dbReference>
<evidence type="ECO:0000259" key="5">
    <source>
        <dbReference type="Pfam" id="PF04542"/>
    </source>
</evidence>
<organism evidence="7">
    <name type="scientific">marine sediment metagenome</name>
    <dbReference type="NCBI Taxonomy" id="412755"/>
    <lineage>
        <taxon>unclassified sequences</taxon>
        <taxon>metagenomes</taxon>
        <taxon>ecological metagenomes</taxon>
    </lineage>
</organism>
<dbReference type="NCBIfam" id="TIGR02937">
    <property type="entry name" value="sigma70-ECF"/>
    <property type="match status" value="1"/>
</dbReference>
<evidence type="ECO:0000256" key="4">
    <source>
        <dbReference type="ARBA" id="ARBA00023163"/>
    </source>
</evidence>
<accession>X0Y294</accession>
<reference evidence="7" key="1">
    <citation type="journal article" date="2014" name="Front. Microbiol.">
        <title>High frequency of phylogenetically diverse reductive dehalogenase-homologous genes in deep subseafloor sedimentary metagenomes.</title>
        <authorList>
            <person name="Kawai M."/>
            <person name="Futagami T."/>
            <person name="Toyoda A."/>
            <person name="Takaki Y."/>
            <person name="Nishi S."/>
            <person name="Hori S."/>
            <person name="Arai W."/>
            <person name="Tsubouchi T."/>
            <person name="Morono Y."/>
            <person name="Uchiyama I."/>
            <person name="Ito T."/>
            <person name="Fujiyama A."/>
            <person name="Inagaki F."/>
            <person name="Takami H."/>
        </authorList>
    </citation>
    <scope>NUCLEOTIDE SEQUENCE</scope>
    <source>
        <strain evidence="7">Expedition CK06-06</strain>
    </source>
</reference>
<dbReference type="Pfam" id="PF08281">
    <property type="entry name" value="Sigma70_r4_2"/>
    <property type="match status" value="1"/>
</dbReference>
<evidence type="ECO:0000256" key="2">
    <source>
        <dbReference type="ARBA" id="ARBA00023015"/>
    </source>
</evidence>
<dbReference type="InterPro" id="IPR013324">
    <property type="entry name" value="RNA_pol_sigma_r3/r4-like"/>
</dbReference>
<keyword evidence="3" id="KW-0731">Sigma factor</keyword>
<gene>
    <name evidence="7" type="ORF">S01H1_70126</name>
</gene>
<dbReference type="EMBL" id="BARS01046609">
    <property type="protein sequence ID" value="GAG31011.1"/>
    <property type="molecule type" value="Genomic_DNA"/>
</dbReference>
<dbReference type="AlphaFoldDB" id="X0Y294"/>
<dbReference type="InterPro" id="IPR013249">
    <property type="entry name" value="RNA_pol_sigma70_r4_t2"/>
</dbReference>
<dbReference type="InterPro" id="IPR036388">
    <property type="entry name" value="WH-like_DNA-bd_sf"/>
</dbReference>
<comment type="caution">
    <text evidence="7">The sequence shown here is derived from an EMBL/GenBank/DDBJ whole genome shotgun (WGS) entry which is preliminary data.</text>
</comment>
<evidence type="ECO:0000313" key="7">
    <source>
        <dbReference type="EMBL" id="GAG31011.1"/>
    </source>
</evidence>
<sequence length="203" mass="22921">MEEGQAITLLKEGDLAGLEELVQRHQVEAVQTAYLIVGDRYLAEDIAQASFLKAAERIHQFKDGRPFRPWILRIVTNDAIKASLRARKHLSLDAAQELKESLAWLRDANPGPEELVDTAENRRMVWEALQQLTAKQRAVVVMRYFLGMKAREISKELDRPLSSVKWSLHTAKEHLRSILGLEDVSGSKSLSKDSPKRDAGGNR</sequence>
<dbReference type="CDD" id="cd06171">
    <property type="entry name" value="Sigma70_r4"/>
    <property type="match status" value="1"/>
</dbReference>
<dbReference type="Pfam" id="PF04542">
    <property type="entry name" value="Sigma70_r2"/>
    <property type="match status" value="1"/>
</dbReference>
<dbReference type="GO" id="GO:0006352">
    <property type="term" value="P:DNA-templated transcription initiation"/>
    <property type="evidence" value="ECO:0007669"/>
    <property type="project" value="InterPro"/>
</dbReference>
<evidence type="ECO:0000259" key="6">
    <source>
        <dbReference type="Pfam" id="PF08281"/>
    </source>
</evidence>
<dbReference type="GO" id="GO:0016987">
    <property type="term" value="F:sigma factor activity"/>
    <property type="evidence" value="ECO:0007669"/>
    <property type="project" value="UniProtKB-KW"/>
</dbReference>
<keyword evidence="2" id="KW-0805">Transcription regulation</keyword>
<dbReference type="Gene3D" id="1.10.10.10">
    <property type="entry name" value="Winged helix-like DNA-binding domain superfamily/Winged helix DNA-binding domain"/>
    <property type="match status" value="1"/>
</dbReference>
<keyword evidence="4" id="KW-0804">Transcription</keyword>
<dbReference type="SUPFAM" id="SSF88946">
    <property type="entry name" value="Sigma2 domain of RNA polymerase sigma factors"/>
    <property type="match status" value="1"/>
</dbReference>
<feature type="domain" description="RNA polymerase sigma factor 70 region 4 type 2" evidence="6">
    <location>
        <begin position="123"/>
        <end position="175"/>
    </location>
</feature>
<dbReference type="GO" id="GO:0003677">
    <property type="term" value="F:DNA binding"/>
    <property type="evidence" value="ECO:0007669"/>
    <property type="project" value="InterPro"/>
</dbReference>
<dbReference type="SUPFAM" id="SSF88659">
    <property type="entry name" value="Sigma3 and sigma4 domains of RNA polymerase sigma factors"/>
    <property type="match status" value="1"/>
</dbReference>
<name>X0Y294_9ZZZZ</name>
<dbReference type="InterPro" id="IPR013325">
    <property type="entry name" value="RNA_pol_sigma_r2"/>
</dbReference>
<evidence type="ECO:0000256" key="1">
    <source>
        <dbReference type="ARBA" id="ARBA00010641"/>
    </source>
</evidence>